<accession>A0ABV0GQV9</accession>
<gene>
    <name evidence="2" type="ORF">V3C41_07425</name>
</gene>
<dbReference type="Pfam" id="PF14062">
    <property type="entry name" value="DUF4253"/>
    <property type="match status" value="1"/>
</dbReference>
<dbReference type="EMBL" id="JBBMFV010000004">
    <property type="protein sequence ID" value="MEO3940894.1"/>
    <property type="molecule type" value="Genomic_DNA"/>
</dbReference>
<evidence type="ECO:0000313" key="2">
    <source>
        <dbReference type="EMBL" id="MEO3940894.1"/>
    </source>
</evidence>
<proteinExistence type="predicted"/>
<feature type="domain" description="DUF4253" evidence="1">
    <location>
        <begin position="93"/>
        <end position="172"/>
    </location>
</feature>
<keyword evidence="3" id="KW-1185">Reference proteome</keyword>
<reference evidence="2 3" key="1">
    <citation type="journal article" date="2024" name="Appl. Microbiol. Biotechnol.">
        <title>Biosynthetic gene clusters with biotechnological applications in novel Antarctic isolates from Actinomycetota.</title>
        <authorList>
            <person name="Bruna P."/>
            <person name="Nunez-Montero K."/>
            <person name="Contreras M.J."/>
            <person name="Leal K."/>
            <person name="Garcia M."/>
            <person name="Abanto M."/>
            <person name="Barrientos L."/>
        </authorList>
    </citation>
    <scope>NUCLEOTIDE SEQUENCE [LARGE SCALE GENOMIC DNA]</scope>
    <source>
        <strain evidence="2 3">Se16.17</strain>
    </source>
</reference>
<dbReference type="InterPro" id="IPR025349">
    <property type="entry name" value="DUF4253"/>
</dbReference>
<organism evidence="2 3">
    <name type="scientific">Paenarthrobacter nicotinovorans</name>
    <name type="common">Arthrobacter nicotinovorans</name>
    <dbReference type="NCBI Taxonomy" id="29320"/>
    <lineage>
        <taxon>Bacteria</taxon>
        <taxon>Bacillati</taxon>
        <taxon>Actinomycetota</taxon>
        <taxon>Actinomycetes</taxon>
        <taxon>Micrococcales</taxon>
        <taxon>Micrococcaceae</taxon>
        <taxon>Paenarthrobacter</taxon>
    </lineage>
</organism>
<comment type="caution">
    <text evidence="2">The sequence shown here is derived from an EMBL/GenBank/DDBJ whole genome shotgun (WGS) entry which is preliminary data.</text>
</comment>
<name>A0ABV0GQV9_PAENI</name>
<dbReference type="RefSeq" id="WP_026540936.1">
    <property type="nucleotide sequence ID" value="NZ_JBBMFV010000004.1"/>
</dbReference>
<sequence length="187" mass="20257">MTTVDEIQKILTGHGFPSPLQAVTPAGVPALVWDPELAGEASWQVQRELTGKLPGWHVFTYGAEPSDPEELAEAWEEQGPAEVPAYSVSVGNLVAVQVENPGDVVHALEWEGADNLGTRTELAALLRRWNRLAGAVPVHLSDTDNATLVLAVPDLPKIQDELEQACDEIAIISTNPGRTALIELWWD</sequence>
<evidence type="ECO:0000259" key="1">
    <source>
        <dbReference type="Pfam" id="PF14062"/>
    </source>
</evidence>
<dbReference type="Proteomes" id="UP001448614">
    <property type="component" value="Unassembled WGS sequence"/>
</dbReference>
<evidence type="ECO:0000313" key="3">
    <source>
        <dbReference type="Proteomes" id="UP001448614"/>
    </source>
</evidence>
<protein>
    <submittedName>
        <fullName evidence="2">DUF4253 domain-containing protein</fullName>
    </submittedName>
</protein>